<dbReference type="PATRIC" id="fig|1230456.3.peg.180"/>
<dbReference type="Proteomes" id="UP000011546">
    <property type="component" value="Unassembled WGS sequence"/>
</dbReference>
<dbReference type="InterPro" id="IPR036390">
    <property type="entry name" value="WH_DNA-bd_sf"/>
</dbReference>
<dbReference type="RefSeq" id="WP_008846976.1">
    <property type="nucleotide sequence ID" value="NZ_AOJH01000006.1"/>
</dbReference>
<evidence type="ECO:0000259" key="5">
    <source>
        <dbReference type="PROSITE" id="PS51078"/>
    </source>
</evidence>
<accession>M0PKC8</accession>
<dbReference type="Gene3D" id="1.10.10.10">
    <property type="entry name" value="Winged helix-like DNA-binding domain superfamily/Winged helix DNA-binding domain"/>
    <property type="match status" value="1"/>
</dbReference>
<sequence length="248" mass="27533">MDSDPNHIDAVKTSVRVVNALYDRESCGVTELGNELGLPKSTVYTHLSTLVDQDLVIKSGDQYRLSLRYLEIGGQVRSRTIFDQAKEAVDAVADDLNELVNLMIEEDGIGVYLYSVQGDEAIDLRTTPGRHKPLNTTALGKAIMSQMGPDRVEEIIERHGLPAVTERTITDRDELLDQLDVIRERGYARDKEENLRGVSCIAVPIVVDQNVYGALSVSATVSRMESPEPIYERLRSAANRIEVTVEYG</sequence>
<keyword evidence="1" id="KW-0805">Transcription regulation</keyword>
<dbReference type="InterPro" id="IPR036388">
    <property type="entry name" value="WH-like_DNA-bd_sf"/>
</dbReference>
<keyword evidence="2" id="KW-0238">DNA-binding</keyword>
<reference evidence="6 7" key="1">
    <citation type="journal article" date="2014" name="PLoS Genet.">
        <title>Phylogenetically driven sequencing of extremely halophilic archaea reveals strategies for static and dynamic osmo-response.</title>
        <authorList>
            <person name="Becker E.A."/>
            <person name="Seitzer P.M."/>
            <person name="Tritt A."/>
            <person name="Larsen D."/>
            <person name="Krusor M."/>
            <person name="Yao A.I."/>
            <person name="Wu D."/>
            <person name="Madern D."/>
            <person name="Eisen J.A."/>
            <person name="Darling A.E."/>
            <person name="Facciotti M.T."/>
        </authorList>
    </citation>
    <scope>NUCLEOTIDE SEQUENCE [LARGE SCALE GENOMIC DNA]</scope>
    <source>
        <strain evidence="6 7">JCM 14978</strain>
    </source>
</reference>
<dbReference type="OrthoDB" id="14763at2157"/>
<dbReference type="AlphaFoldDB" id="M0PKC8"/>
<dbReference type="SUPFAM" id="SSF55781">
    <property type="entry name" value="GAF domain-like"/>
    <property type="match status" value="1"/>
</dbReference>
<evidence type="ECO:0000256" key="3">
    <source>
        <dbReference type="ARBA" id="ARBA00023163"/>
    </source>
</evidence>
<organism evidence="6 7">
    <name type="scientific">Halorubrum kocurii JCM 14978</name>
    <dbReference type="NCBI Taxonomy" id="1230456"/>
    <lineage>
        <taxon>Archaea</taxon>
        <taxon>Methanobacteriati</taxon>
        <taxon>Methanobacteriota</taxon>
        <taxon>Stenosarchaea group</taxon>
        <taxon>Halobacteria</taxon>
        <taxon>Halobacteriales</taxon>
        <taxon>Haloferacaceae</taxon>
        <taxon>Halorubrum</taxon>
    </lineage>
</organism>
<dbReference type="SMART" id="SM00346">
    <property type="entry name" value="HTH_ICLR"/>
    <property type="match status" value="1"/>
</dbReference>
<name>M0PKC8_9EURY</name>
<dbReference type="InterPro" id="IPR029016">
    <property type="entry name" value="GAF-like_dom_sf"/>
</dbReference>
<keyword evidence="7" id="KW-1185">Reference proteome</keyword>
<dbReference type="GO" id="GO:0045892">
    <property type="term" value="P:negative regulation of DNA-templated transcription"/>
    <property type="evidence" value="ECO:0007669"/>
    <property type="project" value="TreeGrafter"/>
</dbReference>
<dbReference type="GO" id="GO:0003677">
    <property type="term" value="F:DNA binding"/>
    <property type="evidence" value="ECO:0007669"/>
    <property type="project" value="UniProtKB-KW"/>
</dbReference>
<evidence type="ECO:0000259" key="4">
    <source>
        <dbReference type="PROSITE" id="PS51077"/>
    </source>
</evidence>
<dbReference type="STRING" id="1230456.C468_00975"/>
<evidence type="ECO:0000256" key="1">
    <source>
        <dbReference type="ARBA" id="ARBA00023015"/>
    </source>
</evidence>
<evidence type="ECO:0000256" key="2">
    <source>
        <dbReference type="ARBA" id="ARBA00023125"/>
    </source>
</evidence>
<feature type="domain" description="HTH iclR-type" evidence="4">
    <location>
        <begin position="8"/>
        <end position="67"/>
    </location>
</feature>
<dbReference type="GO" id="GO:0003700">
    <property type="term" value="F:DNA-binding transcription factor activity"/>
    <property type="evidence" value="ECO:0007669"/>
    <property type="project" value="InterPro"/>
</dbReference>
<dbReference type="Gene3D" id="3.30.450.40">
    <property type="match status" value="1"/>
</dbReference>
<dbReference type="SUPFAM" id="SSF46785">
    <property type="entry name" value="Winged helix' DNA-binding domain"/>
    <property type="match status" value="1"/>
</dbReference>
<evidence type="ECO:0000313" key="7">
    <source>
        <dbReference type="Proteomes" id="UP000011546"/>
    </source>
</evidence>
<evidence type="ECO:0000313" key="6">
    <source>
        <dbReference type="EMBL" id="EMA70064.1"/>
    </source>
</evidence>
<dbReference type="InterPro" id="IPR014757">
    <property type="entry name" value="Tscrpt_reg_IclR_C"/>
</dbReference>
<dbReference type="PROSITE" id="PS51078">
    <property type="entry name" value="ICLR_ED"/>
    <property type="match status" value="1"/>
</dbReference>
<dbReference type="EMBL" id="AOJH01000006">
    <property type="protein sequence ID" value="EMA70064.1"/>
    <property type="molecule type" value="Genomic_DNA"/>
</dbReference>
<proteinExistence type="predicted"/>
<dbReference type="InterPro" id="IPR005471">
    <property type="entry name" value="Tscrpt_reg_IclR_N"/>
</dbReference>
<gene>
    <name evidence="6" type="ORF">C468_00975</name>
</gene>
<comment type="caution">
    <text evidence="6">The sequence shown here is derived from an EMBL/GenBank/DDBJ whole genome shotgun (WGS) entry which is preliminary data.</text>
</comment>
<dbReference type="PROSITE" id="PS51077">
    <property type="entry name" value="HTH_ICLR"/>
    <property type="match status" value="1"/>
</dbReference>
<dbReference type="CDD" id="cd00090">
    <property type="entry name" value="HTH_ARSR"/>
    <property type="match status" value="1"/>
</dbReference>
<dbReference type="Pfam" id="PF01022">
    <property type="entry name" value="HTH_5"/>
    <property type="match status" value="1"/>
</dbReference>
<feature type="domain" description="IclR-ED" evidence="5">
    <location>
        <begin position="68"/>
        <end position="248"/>
    </location>
</feature>
<dbReference type="InterPro" id="IPR011991">
    <property type="entry name" value="ArsR-like_HTH"/>
</dbReference>
<dbReference type="PANTHER" id="PTHR30136:SF35">
    <property type="entry name" value="HTH-TYPE TRANSCRIPTIONAL REGULATOR RV1719"/>
    <property type="match status" value="1"/>
</dbReference>
<dbReference type="InterPro" id="IPR001845">
    <property type="entry name" value="HTH_ArsR_DNA-bd_dom"/>
</dbReference>
<protein>
    <submittedName>
        <fullName evidence="6">ArcR family transcription regulator</fullName>
    </submittedName>
</protein>
<dbReference type="InterPro" id="IPR050707">
    <property type="entry name" value="HTH_MetabolicPath_Reg"/>
</dbReference>
<dbReference type="Pfam" id="PF01614">
    <property type="entry name" value="IclR_C"/>
    <property type="match status" value="1"/>
</dbReference>
<keyword evidence="3" id="KW-0804">Transcription</keyword>
<dbReference type="PANTHER" id="PTHR30136">
    <property type="entry name" value="HELIX-TURN-HELIX TRANSCRIPTIONAL REGULATOR, ICLR FAMILY"/>
    <property type="match status" value="1"/>
</dbReference>